<dbReference type="Pfam" id="PF01740">
    <property type="entry name" value="STAS"/>
    <property type="match status" value="1"/>
</dbReference>
<accession>A0A5J6GEM0</accession>
<dbReference type="PROSITE" id="PS50801">
    <property type="entry name" value="STAS"/>
    <property type="match status" value="1"/>
</dbReference>
<evidence type="ECO:0000313" key="3">
    <source>
        <dbReference type="EMBL" id="QEU93377.1"/>
    </source>
</evidence>
<dbReference type="KEGG" id="ska:CP970_22855"/>
<dbReference type="AlphaFoldDB" id="A0A5J6GEM0"/>
<evidence type="ECO:0000256" key="1">
    <source>
        <dbReference type="SAM" id="MobiDB-lite"/>
    </source>
</evidence>
<name>A0A5J6GEM0_STRKN</name>
<evidence type="ECO:0000259" key="2">
    <source>
        <dbReference type="PROSITE" id="PS50801"/>
    </source>
</evidence>
<evidence type="ECO:0000313" key="4">
    <source>
        <dbReference type="Proteomes" id="UP000325529"/>
    </source>
</evidence>
<protein>
    <submittedName>
        <fullName evidence="3">Anti-sigma factor antagonist</fullName>
    </submittedName>
</protein>
<dbReference type="InterPro" id="IPR002645">
    <property type="entry name" value="STAS_dom"/>
</dbReference>
<sequence length="132" mass="14216">MVSVPLSSVGATPLERHPPIGSRAPFHGTGTLVVLCGEIDVHTAPGVTNYLDTLTYSGDADLLIDLRPVDFMDLAGVRLLDRARARTSGRHGRLRLICARRATLQLLHHPRLRMDFGILSALPAPVPPQVAA</sequence>
<feature type="compositionally biased region" description="Polar residues" evidence="1">
    <location>
        <begin position="1"/>
        <end position="10"/>
    </location>
</feature>
<dbReference type="CDD" id="cd07043">
    <property type="entry name" value="STAS_anti-anti-sigma_factors"/>
    <property type="match status" value="1"/>
</dbReference>
<dbReference type="Proteomes" id="UP000325529">
    <property type="component" value="Chromosome"/>
</dbReference>
<dbReference type="Gene3D" id="3.30.750.24">
    <property type="entry name" value="STAS domain"/>
    <property type="match status" value="1"/>
</dbReference>
<feature type="region of interest" description="Disordered" evidence="1">
    <location>
        <begin position="1"/>
        <end position="22"/>
    </location>
</feature>
<organism evidence="3 4">
    <name type="scientific">Streptomyces kanamyceticus</name>
    <dbReference type="NCBI Taxonomy" id="1967"/>
    <lineage>
        <taxon>Bacteria</taxon>
        <taxon>Bacillati</taxon>
        <taxon>Actinomycetota</taxon>
        <taxon>Actinomycetes</taxon>
        <taxon>Kitasatosporales</taxon>
        <taxon>Streptomycetaceae</taxon>
        <taxon>Streptomyces</taxon>
    </lineage>
</organism>
<proteinExistence type="predicted"/>
<dbReference type="EMBL" id="CP023699">
    <property type="protein sequence ID" value="QEU93377.1"/>
    <property type="molecule type" value="Genomic_DNA"/>
</dbReference>
<dbReference type="InterPro" id="IPR036513">
    <property type="entry name" value="STAS_dom_sf"/>
</dbReference>
<dbReference type="OrthoDB" id="4833278at2"/>
<keyword evidence="4" id="KW-1185">Reference proteome</keyword>
<dbReference type="SUPFAM" id="SSF52091">
    <property type="entry name" value="SpoIIaa-like"/>
    <property type="match status" value="1"/>
</dbReference>
<gene>
    <name evidence="3" type="ORF">CP970_22855</name>
</gene>
<reference evidence="3 4" key="1">
    <citation type="submission" date="2017-09" db="EMBL/GenBank/DDBJ databases">
        <authorList>
            <person name="Lee N."/>
            <person name="Cho B.-K."/>
        </authorList>
    </citation>
    <scope>NUCLEOTIDE SEQUENCE [LARGE SCALE GENOMIC DNA]</scope>
    <source>
        <strain evidence="3 4">ATCC 12853</strain>
    </source>
</reference>
<feature type="domain" description="STAS" evidence="2">
    <location>
        <begin position="32"/>
        <end position="107"/>
    </location>
</feature>